<evidence type="ECO:0000313" key="2">
    <source>
        <dbReference type="EMBL" id="KJV06297.1"/>
    </source>
</evidence>
<accession>A0A0F3II03</accession>
<gene>
    <name evidence="2" type="ORF">VZ94_12240</name>
</gene>
<sequence>MRVPTAFFGQNNQFNQASCKTISPSTLCGPEGVAMDAADNLYVVDAYRDRVVQFFKTLIQR</sequence>
<comment type="caution">
    <text evidence="2">The sequence shown here is derived from an EMBL/GenBank/DDBJ whole genome shotgun (WGS) entry which is preliminary data.</text>
</comment>
<evidence type="ECO:0000256" key="1">
    <source>
        <dbReference type="ARBA" id="ARBA00022737"/>
    </source>
</evidence>
<evidence type="ECO:0000313" key="3">
    <source>
        <dbReference type="Proteomes" id="UP000033684"/>
    </source>
</evidence>
<dbReference type="EMBL" id="LAJX01000119">
    <property type="protein sequence ID" value="KJV06297.1"/>
    <property type="molecule type" value="Genomic_DNA"/>
</dbReference>
<name>A0A0F3II03_9GAMM</name>
<protein>
    <recommendedName>
        <fullName evidence="4">SMP-30/Gluconolactonase/LRE-like region domain-containing protein</fullName>
    </recommendedName>
</protein>
<dbReference type="Pfam" id="PF01436">
    <property type="entry name" value="NHL"/>
    <property type="match status" value="1"/>
</dbReference>
<dbReference type="AlphaFoldDB" id="A0A0F3II03"/>
<dbReference type="RefSeq" id="WP_045779443.1">
    <property type="nucleotide sequence ID" value="NZ_LAJX01000119.1"/>
</dbReference>
<organism evidence="2 3">
    <name type="scientific">Methylocucumis oryzae</name>
    <dbReference type="NCBI Taxonomy" id="1632867"/>
    <lineage>
        <taxon>Bacteria</taxon>
        <taxon>Pseudomonadati</taxon>
        <taxon>Pseudomonadota</taxon>
        <taxon>Gammaproteobacteria</taxon>
        <taxon>Methylococcales</taxon>
        <taxon>Methylococcaceae</taxon>
        <taxon>Methylocucumis</taxon>
    </lineage>
</organism>
<keyword evidence="1" id="KW-0677">Repeat</keyword>
<evidence type="ECO:0008006" key="4">
    <source>
        <dbReference type="Google" id="ProtNLM"/>
    </source>
</evidence>
<reference evidence="3" key="1">
    <citation type="submission" date="2015-03" db="EMBL/GenBank/DDBJ databases">
        <title>Draft genome sequence of a novel methanotroph (Sn10-6) isolated from flooded ricefield rhizosphere in India.</title>
        <authorList>
            <person name="Pandit P.S."/>
            <person name="Pore S.D."/>
            <person name="Arora P."/>
            <person name="Kapse N.G."/>
            <person name="Dhakephalkar P.K."/>
            <person name="Rahalkar M.C."/>
        </authorList>
    </citation>
    <scope>NUCLEOTIDE SEQUENCE [LARGE SCALE GENOMIC DNA]</scope>
    <source>
        <strain evidence="3">Sn10-6</strain>
    </source>
</reference>
<dbReference type="InterPro" id="IPR001258">
    <property type="entry name" value="NHL_repeat"/>
</dbReference>
<dbReference type="Proteomes" id="UP000033684">
    <property type="component" value="Unassembled WGS sequence"/>
</dbReference>
<keyword evidence="3" id="KW-1185">Reference proteome</keyword>
<dbReference type="Gene3D" id="2.40.10.500">
    <property type="match status" value="1"/>
</dbReference>
<proteinExistence type="predicted"/>
<reference evidence="2 3" key="2">
    <citation type="journal article" date="2016" name="Microb. Ecol.">
        <title>Genome Characteristics of a Novel Type I Methanotroph (Sn10-6) Isolated from a Flooded Indian Rice Field.</title>
        <authorList>
            <person name="Rahalkar M.C."/>
            <person name="Pandit P.S."/>
            <person name="Dhakephalkar P.K."/>
            <person name="Pore S."/>
            <person name="Arora P."/>
            <person name="Kapse N."/>
        </authorList>
    </citation>
    <scope>NUCLEOTIDE SEQUENCE [LARGE SCALE GENOMIC DNA]</scope>
    <source>
        <strain evidence="2 3">Sn10-6</strain>
    </source>
</reference>